<gene>
    <name evidence="4" type="ORF">ACFO0S_03980</name>
</gene>
<dbReference type="SUPFAM" id="SSF52833">
    <property type="entry name" value="Thioredoxin-like"/>
    <property type="match status" value="1"/>
</dbReference>
<keyword evidence="5" id="KW-1185">Reference proteome</keyword>
<dbReference type="EMBL" id="JBHSEF010000010">
    <property type="protein sequence ID" value="MFC4354231.1"/>
    <property type="molecule type" value="Genomic_DNA"/>
</dbReference>
<comment type="caution">
    <text evidence="4">The sequence shown here is derived from an EMBL/GenBank/DDBJ whole genome shotgun (WGS) entry which is preliminary data.</text>
</comment>
<organism evidence="4 5">
    <name type="scientific">Chryseomicrobium palamuruense</name>
    <dbReference type="NCBI Taxonomy" id="682973"/>
    <lineage>
        <taxon>Bacteria</taxon>
        <taxon>Bacillati</taxon>
        <taxon>Bacillota</taxon>
        <taxon>Bacilli</taxon>
        <taxon>Bacillales</taxon>
        <taxon>Caryophanaceae</taxon>
        <taxon>Chryseomicrobium</taxon>
    </lineage>
</organism>
<dbReference type="Gene3D" id="3.40.30.10">
    <property type="entry name" value="Glutaredoxin"/>
    <property type="match status" value="1"/>
</dbReference>
<protein>
    <submittedName>
        <fullName evidence="4">SCO family protein</fullName>
    </submittedName>
</protein>
<dbReference type="InterPro" id="IPR013766">
    <property type="entry name" value="Thioredoxin_domain"/>
</dbReference>
<name>A0ABV8USE7_9BACL</name>
<reference evidence="5" key="1">
    <citation type="journal article" date="2019" name="Int. J. Syst. Evol. Microbiol.">
        <title>The Global Catalogue of Microorganisms (GCM) 10K type strain sequencing project: providing services to taxonomists for standard genome sequencing and annotation.</title>
        <authorList>
            <consortium name="The Broad Institute Genomics Platform"/>
            <consortium name="The Broad Institute Genome Sequencing Center for Infectious Disease"/>
            <person name="Wu L."/>
            <person name="Ma J."/>
        </authorList>
    </citation>
    <scope>NUCLEOTIDE SEQUENCE [LARGE SCALE GENOMIC DNA]</scope>
    <source>
        <strain evidence="5">CCUG 50353</strain>
    </source>
</reference>
<dbReference type="PANTHER" id="PTHR12151">
    <property type="entry name" value="ELECTRON TRANSPORT PROTIN SCO1/SENC FAMILY MEMBER"/>
    <property type="match status" value="1"/>
</dbReference>
<comment type="similarity">
    <text evidence="1">Belongs to the SCO1/2 family.</text>
</comment>
<dbReference type="RefSeq" id="WP_378140452.1">
    <property type="nucleotide sequence ID" value="NZ_JBHSEF010000010.1"/>
</dbReference>
<dbReference type="InterPro" id="IPR036249">
    <property type="entry name" value="Thioredoxin-like_sf"/>
</dbReference>
<dbReference type="Proteomes" id="UP001595733">
    <property type="component" value="Unassembled WGS sequence"/>
</dbReference>
<sequence length="204" mass="23697">MKMLNTGLFLLLMATGIWGVWYFHTSLPVLKTLEPFQMTSALNGESYSSDNGRLKVVAFFYTACPDVCPFTMSDLKEVYDEVEGGDVFEDKVEFVSITLDPDEDTDERIKQYANFFDADQKCWHWLRGTEEQTSEVTAQFSMRRIKLDDNQIVHSTTIYLVDHNHQIRGTYAMATYKDRVNKEELIEDIFKLIEDKTGFGKPYY</sequence>
<dbReference type="Pfam" id="PF02630">
    <property type="entry name" value="SCO1-SenC"/>
    <property type="match status" value="1"/>
</dbReference>
<accession>A0ABV8USE7</accession>
<dbReference type="CDD" id="cd02968">
    <property type="entry name" value="SCO"/>
    <property type="match status" value="1"/>
</dbReference>
<keyword evidence="2" id="KW-0186">Copper</keyword>
<feature type="domain" description="Thioredoxin" evidence="3">
    <location>
        <begin position="27"/>
        <end position="194"/>
    </location>
</feature>
<dbReference type="PROSITE" id="PS51352">
    <property type="entry name" value="THIOREDOXIN_2"/>
    <property type="match status" value="1"/>
</dbReference>
<evidence type="ECO:0000259" key="3">
    <source>
        <dbReference type="PROSITE" id="PS51352"/>
    </source>
</evidence>
<evidence type="ECO:0000313" key="5">
    <source>
        <dbReference type="Proteomes" id="UP001595733"/>
    </source>
</evidence>
<dbReference type="PANTHER" id="PTHR12151:SF25">
    <property type="entry name" value="LINALOOL DEHYDRATASE_ISOMERASE DOMAIN-CONTAINING PROTEIN"/>
    <property type="match status" value="1"/>
</dbReference>
<evidence type="ECO:0000256" key="2">
    <source>
        <dbReference type="ARBA" id="ARBA00023008"/>
    </source>
</evidence>
<evidence type="ECO:0000313" key="4">
    <source>
        <dbReference type="EMBL" id="MFC4354231.1"/>
    </source>
</evidence>
<proteinExistence type="inferred from homology"/>
<evidence type="ECO:0000256" key="1">
    <source>
        <dbReference type="ARBA" id="ARBA00010996"/>
    </source>
</evidence>
<dbReference type="InterPro" id="IPR003782">
    <property type="entry name" value="SCO1/SenC"/>
</dbReference>